<feature type="transmembrane region" description="Helical" evidence="7">
    <location>
        <begin position="428"/>
        <end position="450"/>
    </location>
</feature>
<dbReference type="PROSITE" id="PS50267">
    <property type="entry name" value="NA_NEUROTRAN_SYMP_3"/>
    <property type="match status" value="1"/>
</dbReference>
<evidence type="ECO:0000256" key="1">
    <source>
        <dbReference type="ARBA" id="ARBA00004141"/>
    </source>
</evidence>
<feature type="transmembrane region" description="Helical" evidence="7">
    <location>
        <begin position="387"/>
        <end position="408"/>
    </location>
</feature>
<gene>
    <name evidence="8" type="ORF">BBF96_04485</name>
</gene>
<evidence type="ECO:0000313" key="9">
    <source>
        <dbReference type="Proteomes" id="UP000267250"/>
    </source>
</evidence>
<keyword evidence="5 7" id="KW-0472">Membrane</keyword>
<keyword evidence="3 6" id="KW-0812">Transmembrane</keyword>
<evidence type="ECO:0000313" key="8">
    <source>
        <dbReference type="EMBL" id="AZR72713.1"/>
    </source>
</evidence>
<feature type="transmembrane region" description="Helical" evidence="7">
    <location>
        <begin position="42"/>
        <end position="64"/>
    </location>
</feature>
<comment type="similarity">
    <text evidence="6">Belongs to the sodium:neurotransmitter symporter (SNF) (TC 2.A.22) family.</text>
</comment>
<proteinExistence type="inferred from homology"/>
<keyword evidence="2 6" id="KW-0813">Transport</keyword>
<dbReference type="InterPro" id="IPR037272">
    <property type="entry name" value="SNS_sf"/>
</dbReference>
<dbReference type="NCBIfam" id="NF037979">
    <property type="entry name" value="Na_transp"/>
    <property type="match status" value="1"/>
</dbReference>
<dbReference type="GO" id="GO:0035725">
    <property type="term" value="P:sodium ion transmembrane transport"/>
    <property type="evidence" value="ECO:0007669"/>
    <property type="project" value="TreeGrafter"/>
</dbReference>
<evidence type="ECO:0000256" key="7">
    <source>
        <dbReference type="SAM" id="Phobius"/>
    </source>
</evidence>
<feature type="transmembrane region" description="Helical" evidence="7">
    <location>
        <begin position="222"/>
        <end position="243"/>
    </location>
</feature>
<dbReference type="Proteomes" id="UP000267250">
    <property type="component" value="Chromosome"/>
</dbReference>
<feature type="transmembrane region" description="Helical" evidence="7">
    <location>
        <begin position="144"/>
        <end position="163"/>
    </location>
</feature>
<evidence type="ECO:0000256" key="3">
    <source>
        <dbReference type="ARBA" id="ARBA00022692"/>
    </source>
</evidence>
<evidence type="ECO:0000256" key="6">
    <source>
        <dbReference type="RuleBase" id="RU003732"/>
    </source>
</evidence>
<dbReference type="PANTHER" id="PTHR11616">
    <property type="entry name" value="SODIUM/CHLORIDE DEPENDENT TRANSPORTER"/>
    <property type="match status" value="1"/>
</dbReference>
<keyword evidence="6" id="KW-0769">Symport</keyword>
<dbReference type="KEGG" id="aft:BBF96_04485"/>
<dbReference type="SUPFAM" id="SSF161070">
    <property type="entry name" value="SNF-like"/>
    <property type="match status" value="1"/>
</dbReference>
<feature type="transmembrane region" description="Helical" evidence="7">
    <location>
        <begin position="357"/>
        <end position="381"/>
    </location>
</feature>
<feature type="transmembrane region" description="Helical" evidence="7">
    <location>
        <begin position="85"/>
        <end position="109"/>
    </location>
</feature>
<dbReference type="PANTHER" id="PTHR11616:SF240">
    <property type="entry name" value="BLOATED TUBULES, ISOFORM B-RELATED"/>
    <property type="match status" value="1"/>
</dbReference>
<dbReference type="Pfam" id="PF00209">
    <property type="entry name" value="SNF"/>
    <property type="match status" value="2"/>
</dbReference>
<dbReference type="OrthoDB" id="9762833at2"/>
<dbReference type="EMBL" id="CP016379">
    <property type="protein sequence ID" value="AZR72713.1"/>
    <property type="molecule type" value="Genomic_DNA"/>
</dbReference>
<feature type="transmembrane region" description="Helical" evidence="7">
    <location>
        <begin position="175"/>
        <end position="202"/>
    </location>
</feature>
<dbReference type="RefSeq" id="WP_127016043.1">
    <property type="nucleotide sequence ID" value="NZ_CP016379.1"/>
</dbReference>
<comment type="subcellular location">
    <subcellularLocation>
        <location evidence="1">Membrane</location>
        <topology evidence="1">Multi-pass membrane protein</topology>
    </subcellularLocation>
</comment>
<dbReference type="CDD" id="cd10334">
    <property type="entry name" value="SLC6sbd_u1"/>
    <property type="match status" value="1"/>
</dbReference>
<dbReference type="PRINTS" id="PR00176">
    <property type="entry name" value="NANEUSMPORT"/>
</dbReference>
<reference evidence="8 9" key="1">
    <citation type="submission" date="2016-07" db="EMBL/GenBank/DDBJ databases">
        <title>Genome and transcriptome analysis of iron-reducing fermentative bacteria Anoxybacter fermentans.</title>
        <authorList>
            <person name="Zeng X."/>
            <person name="Shao Z."/>
        </authorList>
    </citation>
    <scope>NUCLEOTIDE SEQUENCE [LARGE SCALE GENOMIC DNA]</scope>
    <source>
        <strain evidence="8 9">DY22613</strain>
    </source>
</reference>
<dbReference type="GO" id="GO:0015293">
    <property type="term" value="F:symporter activity"/>
    <property type="evidence" value="ECO:0007669"/>
    <property type="project" value="UniProtKB-KW"/>
</dbReference>
<feature type="transmembrane region" description="Helical" evidence="7">
    <location>
        <begin position="314"/>
        <end position="336"/>
    </location>
</feature>
<protein>
    <recommendedName>
        <fullName evidence="6">Transporter</fullName>
    </recommendedName>
</protein>
<keyword evidence="4 7" id="KW-1133">Transmembrane helix</keyword>
<dbReference type="AlphaFoldDB" id="A0A3Q9HPR8"/>
<evidence type="ECO:0000256" key="2">
    <source>
        <dbReference type="ARBA" id="ARBA00022448"/>
    </source>
</evidence>
<feature type="transmembrane region" description="Helical" evidence="7">
    <location>
        <begin position="462"/>
        <end position="483"/>
    </location>
</feature>
<evidence type="ECO:0000256" key="4">
    <source>
        <dbReference type="ARBA" id="ARBA00022989"/>
    </source>
</evidence>
<name>A0A3Q9HPR8_9FIRM</name>
<dbReference type="GO" id="GO:0005886">
    <property type="term" value="C:plasma membrane"/>
    <property type="evidence" value="ECO:0007669"/>
    <property type="project" value="TreeGrafter"/>
</dbReference>
<accession>A0A3Q9HPR8</accession>
<keyword evidence="9" id="KW-1185">Reference proteome</keyword>
<sequence>MQRDRWTNRLAFVLAAIGSAAGLGNAWRFPYMAYENGGGAFLIPYFIALLTTGLPLIVMEYALGQKYQQGAPGTLAKIKKPFESFGWFAVLAGAVITTYYAVIMGWIWVYLKACFKVEWAGNAGEFFENSILQISSGPGELGGLAIPVVIGLAITWITIYYILRNGVKDVGKVVLITVPAPVILMGILVIRALTLPGAIEGINYYLTPDFSKLLDVKVWIDAYSQIFFTLSLGFGIMIAYASYMPEDSDITNNAMITVFANSGISFLAGFAVFGTLGYMAHVQGVPVSEVAAGGPGLAFVVYPEAINMLPGGSVVAGIFGLIFFLMLLTLGIDSAFSIVEAGIAGLEDKWGWKRKKVTFWFCLISFVIGLLYATKAGLYWLDIVDHWVNNFGLTIAGLLELIVVGWILKPKTLRDYFNPISEFKFGAWWDFCIKYLSPAVLIYLIVNQLIKEFKVPYEGYDQLYLWIGGWGVLIAMAVLAMILGTVKSSVSINVDESKSV</sequence>
<feature type="transmembrane region" description="Helical" evidence="7">
    <location>
        <begin position="255"/>
        <end position="280"/>
    </location>
</feature>
<evidence type="ECO:0000256" key="5">
    <source>
        <dbReference type="ARBA" id="ARBA00023136"/>
    </source>
</evidence>
<organism evidence="8 9">
    <name type="scientific">Anoxybacter fermentans</name>
    <dbReference type="NCBI Taxonomy" id="1323375"/>
    <lineage>
        <taxon>Bacteria</taxon>
        <taxon>Bacillati</taxon>
        <taxon>Bacillota</taxon>
        <taxon>Clostridia</taxon>
        <taxon>Halanaerobiales</taxon>
        <taxon>Anoxybacter</taxon>
    </lineage>
</organism>
<dbReference type="InterPro" id="IPR000175">
    <property type="entry name" value="Na/ntran_symport"/>
</dbReference>
<dbReference type="PROSITE" id="PS00610">
    <property type="entry name" value="NA_NEUROTRAN_SYMP_1"/>
    <property type="match status" value="1"/>
</dbReference>